<dbReference type="AlphaFoldDB" id="A0A3A1V3T9"/>
<evidence type="ECO:0000256" key="2">
    <source>
        <dbReference type="ARBA" id="ARBA00021572"/>
    </source>
</evidence>
<evidence type="ECO:0000256" key="3">
    <source>
        <dbReference type="ARBA" id="ARBA00023251"/>
    </source>
</evidence>
<evidence type="ECO:0000313" key="6">
    <source>
        <dbReference type="Proteomes" id="UP000266482"/>
    </source>
</evidence>
<dbReference type="InterPro" id="IPR000335">
    <property type="entry name" value="Bleomycin-R"/>
</dbReference>
<dbReference type="SUPFAM" id="SSF54593">
    <property type="entry name" value="Glyoxalase/Bleomycin resistance protein/Dihydroxybiphenyl dioxygenase"/>
    <property type="match status" value="1"/>
</dbReference>
<accession>A0A3A1V3T9</accession>
<dbReference type="Gene3D" id="3.10.180.10">
    <property type="entry name" value="2,3-Dihydroxybiphenyl 1,2-Dioxygenase, domain 1"/>
    <property type="match status" value="1"/>
</dbReference>
<dbReference type="OrthoDB" id="9803104at2"/>
<reference evidence="5 6" key="1">
    <citation type="submission" date="2018-09" db="EMBL/GenBank/DDBJ databases">
        <title>Paenibacillus aracenensis nov. sp. isolated from a cave in southern Spain.</title>
        <authorList>
            <person name="Jurado V."/>
            <person name="Gutierrez-Patricio S."/>
            <person name="Gonzalez-Pimentel J.L."/>
            <person name="Miller A.Z."/>
            <person name="Laiz L."/>
            <person name="Saiz-Jimenez C."/>
        </authorList>
    </citation>
    <scope>NUCLEOTIDE SEQUENCE [LARGE SCALE GENOMIC DNA]</scope>
    <source>
        <strain evidence="5 6">DSM 22867</strain>
    </source>
</reference>
<sequence>MRLMGVIPIFRMFDEAKAKEFYLDYLGFHLDWEHRFDEGAPLYVQVSKDSFILHLSEHYGDCTPGASIRIAMEGLEEFHQSLTDQKYKFSRPGIERTEWDTKELRVTDPFGNRLVFYEQIDGV</sequence>
<gene>
    <name evidence="5" type="ORF">D3P08_07200</name>
</gene>
<dbReference type="InterPro" id="IPR029068">
    <property type="entry name" value="Glyas_Bleomycin-R_OHBP_Dase"/>
</dbReference>
<proteinExistence type="inferred from homology"/>
<comment type="similarity">
    <text evidence="1">Belongs to the bleomycin resistance protein family.</text>
</comment>
<feature type="domain" description="VOC" evidence="4">
    <location>
        <begin position="2"/>
        <end position="119"/>
    </location>
</feature>
<dbReference type="EMBL" id="QXQA01000003">
    <property type="protein sequence ID" value="RIX54032.1"/>
    <property type="molecule type" value="Genomic_DNA"/>
</dbReference>
<dbReference type="GO" id="GO:0046677">
    <property type="term" value="P:response to antibiotic"/>
    <property type="evidence" value="ECO:0007669"/>
    <property type="project" value="UniProtKB-KW"/>
</dbReference>
<evidence type="ECO:0000256" key="1">
    <source>
        <dbReference type="ARBA" id="ARBA00011051"/>
    </source>
</evidence>
<keyword evidence="3" id="KW-0046">Antibiotic resistance</keyword>
<protein>
    <recommendedName>
        <fullName evidence="2">Bleomycin resistance protein</fullName>
    </recommendedName>
</protein>
<keyword evidence="6" id="KW-1185">Reference proteome</keyword>
<evidence type="ECO:0000313" key="5">
    <source>
        <dbReference type="EMBL" id="RIX54032.1"/>
    </source>
</evidence>
<dbReference type="RefSeq" id="WP_119598808.1">
    <property type="nucleotide sequence ID" value="NZ_QXQA01000003.1"/>
</dbReference>
<dbReference type="Pfam" id="PF19581">
    <property type="entry name" value="Glyoxalase_7"/>
    <property type="match status" value="1"/>
</dbReference>
<dbReference type="Proteomes" id="UP000266482">
    <property type="component" value="Unassembled WGS sequence"/>
</dbReference>
<dbReference type="InterPro" id="IPR037523">
    <property type="entry name" value="VOC_core"/>
</dbReference>
<comment type="caution">
    <text evidence="5">The sequence shown here is derived from an EMBL/GenBank/DDBJ whole genome shotgun (WGS) entry which is preliminary data.</text>
</comment>
<name>A0A3A1V3T9_9BACL</name>
<dbReference type="PROSITE" id="PS51819">
    <property type="entry name" value="VOC"/>
    <property type="match status" value="1"/>
</dbReference>
<evidence type="ECO:0000259" key="4">
    <source>
        <dbReference type="PROSITE" id="PS51819"/>
    </source>
</evidence>
<dbReference type="CDD" id="cd08349">
    <property type="entry name" value="BLMA_like"/>
    <property type="match status" value="1"/>
</dbReference>
<organism evidence="5 6">
    <name type="scientific">Paenibacillus nanensis</name>
    <dbReference type="NCBI Taxonomy" id="393251"/>
    <lineage>
        <taxon>Bacteria</taxon>
        <taxon>Bacillati</taxon>
        <taxon>Bacillota</taxon>
        <taxon>Bacilli</taxon>
        <taxon>Bacillales</taxon>
        <taxon>Paenibacillaceae</taxon>
        <taxon>Paenibacillus</taxon>
    </lineage>
</organism>